<keyword evidence="1" id="KW-0732">Signal</keyword>
<gene>
    <name evidence="2" type="ORF">QBC37DRAFT_372295</name>
</gene>
<organism evidence="2 3">
    <name type="scientific">Rhypophila decipiens</name>
    <dbReference type="NCBI Taxonomy" id="261697"/>
    <lineage>
        <taxon>Eukaryota</taxon>
        <taxon>Fungi</taxon>
        <taxon>Dikarya</taxon>
        <taxon>Ascomycota</taxon>
        <taxon>Pezizomycotina</taxon>
        <taxon>Sordariomycetes</taxon>
        <taxon>Sordariomycetidae</taxon>
        <taxon>Sordariales</taxon>
        <taxon>Naviculisporaceae</taxon>
        <taxon>Rhypophila</taxon>
    </lineage>
</organism>
<evidence type="ECO:0000256" key="1">
    <source>
        <dbReference type="SAM" id="SignalP"/>
    </source>
</evidence>
<evidence type="ECO:0000313" key="3">
    <source>
        <dbReference type="Proteomes" id="UP001301769"/>
    </source>
</evidence>
<dbReference type="Proteomes" id="UP001301769">
    <property type="component" value="Unassembled WGS sequence"/>
</dbReference>
<dbReference type="EMBL" id="MU858083">
    <property type="protein sequence ID" value="KAK4215167.1"/>
    <property type="molecule type" value="Genomic_DNA"/>
</dbReference>
<proteinExistence type="predicted"/>
<feature type="signal peptide" evidence="1">
    <location>
        <begin position="1"/>
        <end position="21"/>
    </location>
</feature>
<comment type="caution">
    <text evidence="2">The sequence shown here is derived from an EMBL/GenBank/DDBJ whole genome shotgun (WGS) entry which is preliminary data.</text>
</comment>
<reference evidence="2" key="1">
    <citation type="journal article" date="2023" name="Mol. Phylogenet. Evol.">
        <title>Genome-scale phylogeny and comparative genomics of the fungal order Sordariales.</title>
        <authorList>
            <person name="Hensen N."/>
            <person name="Bonometti L."/>
            <person name="Westerberg I."/>
            <person name="Brannstrom I.O."/>
            <person name="Guillou S."/>
            <person name="Cros-Aarteil S."/>
            <person name="Calhoun S."/>
            <person name="Haridas S."/>
            <person name="Kuo A."/>
            <person name="Mondo S."/>
            <person name="Pangilinan J."/>
            <person name="Riley R."/>
            <person name="LaButti K."/>
            <person name="Andreopoulos B."/>
            <person name="Lipzen A."/>
            <person name="Chen C."/>
            <person name="Yan M."/>
            <person name="Daum C."/>
            <person name="Ng V."/>
            <person name="Clum A."/>
            <person name="Steindorff A."/>
            <person name="Ohm R.A."/>
            <person name="Martin F."/>
            <person name="Silar P."/>
            <person name="Natvig D.O."/>
            <person name="Lalanne C."/>
            <person name="Gautier V."/>
            <person name="Ament-Velasquez S.L."/>
            <person name="Kruys A."/>
            <person name="Hutchinson M.I."/>
            <person name="Powell A.J."/>
            <person name="Barry K."/>
            <person name="Miller A.N."/>
            <person name="Grigoriev I.V."/>
            <person name="Debuchy R."/>
            <person name="Gladieux P."/>
            <person name="Hiltunen Thoren M."/>
            <person name="Johannesson H."/>
        </authorList>
    </citation>
    <scope>NUCLEOTIDE SEQUENCE</scope>
    <source>
        <strain evidence="2">PSN293</strain>
    </source>
</reference>
<protein>
    <submittedName>
        <fullName evidence="2">Uncharacterized protein</fullName>
    </submittedName>
</protein>
<accession>A0AAN7B9N0</accession>
<name>A0AAN7B9N0_9PEZI</name>
<keyword evidence="3" id="KW-1185">Reference proteome</keyword>
<sequence length="330" mass="36632">MLCTMKSSFVAILSLVDICTAAEWKVFPCAPKNYHIQIRDAVIQAVHMAKNAVDVIENHAGNNEVKSMLLSILGEDRGPKLLRNVGGYTEARETGSLLDPSNQNVAIFCDNSNYDTDGGTLRDRIMGKRRVGTKRQTNAEACYNPTPLEGRRSMAMTHTPDAVVGRKPEFDLWKASGYPGPRPDEAPYTTPYPHLPNSMDVCTWYLEALMTGSESGLGSGKSDDQILEMANKAFVEGKLDDTTGPTATIDLLSQRLAPTMLRELSHTTAGGTTYDHEREQGGYKWFAVKRLQDPNNADSINILALCMYLWSEKGYWVDMYGRMQKIQPLP</sequence>
<dbReference type="AlphaFoldDB" id="A0AAN7B9N0"/>
<feature type="chain" id="PRO_5042958498" evidence="1">
    <location>
        <begin position="22"/>
        <end position="330"/>
    </location>
</feature>
<reference evidence="2" key="2">
    <citation type="submission" date="2023-05" db="EMBL/GenBank/DDBJ databases">
        <authorList>
            <consortium name="Lawrence Berkeley National Laboratory"/>
            <person name="Steindorff A."/>
            <person name="Hensen N."/>
            <person name="Bonometti L."/>
            <person name="Westerberg I."/>
            <person name="Brannstrom I.O."/>
            <person name="Guillou S."/>
            <person name="Cros-Aarteil S."/>
            <person name="Calhoun S."/>
            <person name="Haridas S."/>
            <person name="Kuo A."/>
            <person name="Mondo S."/>
            <person name="Pangilinan J."/>
            <person name="Riley R."/>
            <person name="Labutti K."/>
            <person name="Andreopoulos B."/>
            <person name="Lipzen A."/>
            <person name="Chen C."/>
            <person name="Yanf M."/>
            <person name="Daum C."/>
            <person name="Ng V."/>
            <person name="Clum A."/>
            <person name="Ohm R."/>
            <person name="Martin F."/>
            <person name="Silar P."/>
            <person name="Natvig D."/>
            <person name="Lalanne C."/>
            <person name="Gautier V."/>
            <person name="Ament-Velasquez S.L."/>
            <person name="Kruys A."/>
            <person name="Hutchinson M.I."/>
            <person name="Powell A.J."/>
            <person name="Barry K."/>
            <person name="Miller A.N."/>
            <person name="Grigoriev I.V."/>
            <person name="Debuchy R."/>
            <person name="Gladieux P."/>
            <person name="Thoren M.H."/>
            <person name="Johannesson H."/>
        </authorList>
    </citation>
    <scope>NUCLEOTIDE SEQUENCE</scope>
    <source>
        <strain evidence="2">PSN293</strain>
    </source>
</reference>
<evidence type="ECO:0000313" key="2">
    <source>
        <dbReference type="EMBL" id="KAK4215167.1"/>
    </source>
</evidence>